<evidence type="ECO:0000256" key="11">
    <source>
        <dbReference type="SAM" id="MobiDB-lite"/>
    </source>
</evidence>
<dbReference type="InterPro" id="IPR036228">
    <property type="entry name" value="ATP_synth_F0_dsu_sf_mt"/>
</dbReference>
<dbReference type="GO" id="GO:0015078">
    <property type="term" value="F:proton transmembrane transporter activity"/>
    <property type="evidence" value="ECO:0007669"/>
    <property type="project" value="InterPro"/>
</dbReference>
<dbReference type="InterPro" id="IPR008689">
    <property type="entry name" value="ATP_synth_F0_dsu_mt"/>
</dbReference>
<feature type="region of interest" description="Disordered" evidence="11">
    <location>
        <begin position="139"/>
        <end position="173"/>
    </location>
</feature>
<name>A0A1J1HWE5_9DIPT</name>
<comment type="subcellular location">
    <subcellularLocation>
        <location evidence="1 10">Mitochondrion inner membrane</location>
    </subcellularLocation>
</comment>
<keyword evidence="4" id="KW-0138">CF(0)</keyword>
<dbReference type="STRING" id="568069.A0A1J1HWE5"/>
<dbReference type="OrthoDB" id="35799at2759"/>
<comment type="function">
    <text evidence="10">Mitochondrial membrane ATP synthase (F(1)F(0) ATP synthase or Complex V) produces ATP from ADP in the presence of a proton gradient across the membrane which is generated by electron transport complexes of the respiratory chain. F-type ATPases consist of two structural domains, F(1) - containing the extramembraneous catalytic core, and F(0) - containing the membrane proton channel, linked together by a central stalk and a peripheral stalk. During catalysis, ATP synthesis in the catalytic domain of F(1) is coupled via a rotary mechanism of the central stalk subunits to proton translocation.</text>
</comment>
<keyword evidence="5 10" id="KW-0375">Hydrogen ion transport</keyword>
<gene>
    <name evidence="12" type="ORF">CLUMA_CG005332</name>
</gene>
<dbReference type="GO" id="GO:0005743">
    <property type="term" value="C:mitochondrial inner membrane"/>
    <property type="evidence" value="ECO:0007669"/>
    <property type="project" value="UniProtKB-SubCell"/>
</dbReference>
<protein>
    <recommendedName>
        <fullName evidence="10">ATP synthase subunit d, mitochondrial</fullName>
    </recommendedName>
</protein>
<evidence type="ECO:0000256" key="10">
    <source>
        <dbReference type="PIRNR" id="PIRNR005514"/>
    </source>
</evidence>
<evidence type="ECO:0000256" key="3">
    <source>
        <dbReference type="ARBA" id="ARBA00022448"/>
    </source>
</evidence>
<keyword evidence="7 10" id="KW-0406">Ion transport</keyword>
<dbReference type="Pfam" id="PF05873">
    <property type="entry name" value="Mt_ATP-synt_D"/>
    <property type="match status" value="1"/>
</dbReference>
<organism evidence="12 13">
    <name type="scientific">Clunio marinus</name>
    <dbReference type="NCBI Taxonomy" id="568069"/>
    <lineage>
        <taxon>Eukaryota</taxon>
        <taxon>Metazoa</taxon>
        <taxon>Ecdysozoa</taxon>
        <taxon>Arthropoda</taxon>
        <taxon>Hexapoda</taxon>
        <taxon>Insecta</taxon>
        <taxon>Pterygota</taxon>
        <taxon>Neoptera</taxon>
        <taxon>Endopterygota</taxon>
        <taxon>Diptera</taxon>
        <taxon>Nematocera</taxon>
        <taxon>Chironomoidea</taxon>
        <taxon>Chironomidae</taxon>
        <taxon>Clunio</taxon>
    </lineage>
</organism>
<accession>A0A1J1HWE5</accession>
<proteinExistence type="inferred from homology"/>
<feature type="compositionally biased region" description="Basic and acidic residues" evidence="11">
    <location>
        <begin position="155"/>
        <end position="173"/>
    </location>
</feature>
<comment type="similarity">
    <text evidence="2 10">Belongs to the ATPase d subunit family.</text>
</comment>
<evidence type="ECO:0000256" key="8">
    <source>
        <dbReference type="ARBA" id="ARBA00023128"/>
    </source>
</evidence>
<evidence type="ECO:0000256" key="1">
    <source>
        <dbReference type="ARBA" id="ARBA00004273"/>
    </source>
</evidence>
<evidence type="ECO:0000256" key="6">
    <source>
        <dbReference type="ARBA" id="ARBA00022792"/>
    </source>
</evidence>
<evidence type="ECO:0000256" key="9">
    <source>
        <dbReference type="ARBA" id="ARBA00023136"/>
    </source>
</evidence>
<keyword evidence="13" id="KW-1185">Reference proteome</keyword>
<dbReference type="EMBL" id="CVRI01000021">
    <property type="protein sequence ID" value="CRK91684.1"/>
    <property type="molecule type" value="Genomic_DNA"/>
</dbReference>
<dbReference type="Proteomes" id="UP000183832">
    <property type="component" value="Unassembled WGS sequence"/>
</dbReference>
<evidence type="ECO:0000256" key="5">
    <source>
        <dbReference type="ARBA" id="ARBA00022781"/>
    </source>
</evidence>
<keyword evidence="9 10" id="KW-0472">Membrane</keyword>
<dbReference type="SUPFAM" id="SSF161065">
    <property type="entry name" value="ATP synthase D chain-like"/>
    <property type="match status" value="1"/>
</dbReference>
<keyword evidence="6 10" id="KW-0999">Mitochondrion inner membrane</keyword>
<evidence type="ECO:0000256" key="4">
    <source>
        <dbReference type="ARBA" id="ARBA00022547"/>
    </source>
</evidence>
<evidence type="ECO:0000313" key="12">
    <source>
        <dbReference type="EMBL" id="CRK91684.1"/>
    </source>
</evidence>
<sequence length="173" mass="19719">MARRIAQSSINWTAIAERVPPAQKTNFIAFKSKSDKYLRSVLANPEAPPKIDWAVYKNKVPIAGMVDSFQKQYESMKVPYPADTTSAQVDQQKEQVTKQIKQFVADSQTRIAEHEKAIAHLKSLLPFNQMTMEDFKDAFPEAALDPLNNPTFFPHTDDEQPHPDDDKKPTEHH</sequence>
<reference evidence="12 13" key="1">
    <citation type="submission" date="2015-04" db="EMBL/GenBank/DDBJ databases">
        <authorList>
            <person name="Syromyatnikov M.Y."/>
            <person name="Popov V.N."/>
        </authorList>
    </citation>
    <scope>NUCLEOTIDE SEQUENCE [LARGE SCALE GENOMIC DNA]</scope>
</reference>
<dbReference type="GO" id="GO:0015986">
    <property type="term" value="P:proton motive force-driven ATP synthesis"/>
    <property type="evidence" value="ECO:0007669"/>
    <property type="project" value="UniProtKB-UniRule"/>
</dbReference>
<dbReference type="PANTHER" id="PTHR12700">
    <property type="entry name" value="ATP SYNTHASE SUBUNIT D, MITOCHONDRIAL"/>
    <property type="match status" value="1"/>
</dbReference>
<dbReference type="GO" id="GO:0045259">
    <property type="term" value="C:proton-transporting ATP synthase complex"/>
    <property type="evidence" value="ECO:0007669"/>
    <property type="project" value="UniProtKB-KW"/>
</dbReference>
<evidence type="ECO:0000256" key="2">
    <source>
        <dbReference type="ARBA" id="ARBA00006842"/>
    </source>
</evidence>
<dbReference type="PIRSF" id="PIRSF005514">
    <property type="entry name" value="ATPase_F0_D_mt"/>
    <property type="match status" value="1"/>
</dbReference>
<evidence type="ECO:0000313" key="13">
    <source>
        <dbReference type="Proteomes" id="UP000183832"/>
    </source>
</evidence>
<dbReference type="AlphaFoldDB" id="A0A1J1HWE5"/>
<keyword evidence="8 10" id="KW-0496">Mitochondrion</keyword>
<keyword evidence="3 10" id="KW-0813">Transport</keyword>
<evidence type="ECO:0000256" key="7">
    <source>
        <dbReference type="ARBA" id="ARBA00023065"/>
    </source>
</evidence>
<dbReference type="Gene3D" id="6.10.280.70">
    <property type="match status" value="1"/>
</dbReference>